<gene>
    <name evidence="5" type="ORF">FDA94_21600</name>
</gene>
<keyword evidence="3" id="KW-0804">Transcription</keyword>
<accession>A0A4U3MDA8</accession>
<dbReference type="EMBL" id="SZQA01000021">
    <property type="protein sequence ID" value="TKK86419.1"/>
    <property type="molecule type" value="Genomic_DNA"/>
</dbReference>
<evidence type="ECO:0000256" key="2">
    <source>
        <dbReference type="ARBA" id="ARBA00023125"/>
    </source>
</evidence>
<evidence type="ECO:0000313" key="6">
    <source>
        <dbReference type="Proteomes" id="UP000308705"/>
    </source>
</evidence>
<dbReference type="Gene3D" id="1.10.10.10">
    <property type="entry name" value="Winged helix-like DNA-binding domain superfamily/Winged helix DNA-binding domain"/>
    <property type="match status" value="2"/>
</dbReference>
<dbReference type="SUPFAM" id="SSF46785">
    <property type="entry name" value="Winged helix' DNA-binding domain"/>
    <property type="match status" value="2"/>
</dbReference>
<proteinExistence type="predicted"/>
<keyword evidence="1" id="KW-0805">Transcription regulation</keyword>
<dbReference type="RefSeq" id="WP_137248892.1">
    <property type="nucleotide sequence ID" value="NZ_SZQA01000021.1"/>
</dbReference>
<reference evidence="5 6" key="1">
    <citation type="submission" date="2019-04" db="EMBL/GenBank/DDBJ databases">
        <title>Herbidospora sp. NEAU-GS14.nov., a novel actinomycete isolated from soil.</title>
        <authorList>
            <person name="Han L."/>
        </authorList>
    </citation>
    <scope>NUCLEOTIDE SEQUENCE [LARGE SCALE GENOMIC DNA]</scope>
    <source>
        <strain evidence="5 6">NEAU-GS14</strain>
    </source>
</reference>
<dbReference type="Proteomes" id="UP000308705">
    <property type="component" value="Unassembled WGS sequence"/>
</dbReference>
<evidence type="ECO:0000259" key="4">
    <source>
        <dbReference type="PROSITE" id="PS51118"/>
    </source>
</evidence>
<dbReference type="InterPro" id="IPR036388">
    <property type="entry name" value="WH-like_DNA-bd_sf"/>
</dbReference>
<keyword evidence="2" id="KW-0238">DNA-binding</keyword>
<dbReference type="InterPro" id="IPR036390">
    <property type="entry name" value="WH_DNA-bd_sf"/>
</dbReference>
<dbReference type="Pfam" id="PF01638">
    <property type="entry name" value="HxlR"/>
    <property type="match status" value="2"/>
</dbReference>
<organism evidence="5 6">
    <name type="scientific">Herbidospora galbida</name>
    <dbReference type="NCBI Taxonomy" id="2575442"/>
    <lineage>
        <taxon>Bacteria</taxon>
        <taxon>Bacillati</taxon>
        <taxon>Actinomycetota</taxon>
        <taxon>Actinomycetes</taxon>
        <taxon>Streptosporangiales</taxon>
        <taxon>Streptosporangiaceae</taxon>
        <taxon>Herbidospora</taxon>
    </lineage>
</organism>
<dbReference type="InterPro" id="IPR002577">
    <property type="entry name" value="HTH_HxlR"/>
</dbReference>
<dbReference type="GO" id="GO:0003677">
    <property type="term" value="F:DNA binding"/>
    <property type="evidence" value="ECO:0007669"/>
    <property type="project" value="UniProtKB-KW"/>
</dbReference>
<dbReference type="PROSITE" id="PS51118">
    <property type="entry name" value="HTH_HXLR"/>
    <property type="match status" value="2"/>
</dbReference>
<feature type="domain" description="HTH hxlR-type" evidence="4">
    <location>
        <begin position="174"/>
        <end position="269"/>
    </location>
</feature>
<sequence length="308" mass="34223">MPEATLTVAPPSAPAEERLTPIGQALTILGDRWVLMILQRAFLLHVRTFAGWRDELGISESVLASRLKELVACGIFETAAYRNGRIRYEYRLTQRGLDLWSLLVAIYSWERDWTDRELPPLIHDVCGHESRPVLGCGHCLNVMTARGTHTVRGPNATFASAHAPRRHRRTAGPRPDYLGYCPDAMEILGDRWSTHVLAAAFLGVKRFGDFQAEMGIAPSVLTDRLRRFVDLGVFRPCESGYRLTERGLAFFEVFAFLVAWAQRELPTPPGSTLDITHKSCGAGLAPVLLCTACGGVLARREVHFDISA</sequence>
<dbReference type="PANTHER" id="PTHR33204:SF18">
    <property type="entry name" value="TRANSCRIPTIONAL REGULATORY PROTEIN"/>
    <property type="match status" value="1"/>
</dbReference>
<dbReference type="OrthoDB" id="5183359at2"/>
<keyword evidence="6" id="KW-1185">Reference proteome</keyword>
<comment type="caution">
    <text evidence="5">The sequence shown here is derived from an EMBL/GenBank/DDBJ whole genome shotgun (WGS) entry which is preliminary data.</text>
</comment>
<evidence type="ECO:0000256" key="1">
    <source>
        <dbReference type="ARBA" id="ARBA00023015"/>
    </source>
</evidence>
<protein>
    <submittedName>
        <fullName evidence="5">Helix-turn-helix transcriptional regulator</fullName>
    </submittedName>
</protein>
<feature type="domain" description="HTH hxlR-type" evidence="4">
    <location>
        <begin position="20"/>
        <end position="118"/>
    </location>
</feature>
<evidence type="ECO:0000313" key="5">
    <source>
        <dbReference type="EMBL" id="TKK86419.1"/>
    </source>
</evidence>
<name>A0A4U3MDA8_9ACTN</name>
<evidence type="ECO:0000256" key="3">
    <source>
        <dbReference type="ARBA" id="ARBA00023163"/>
    </source>
</evidence>
<dbReference type="AlphaFoldDB" id="A0A4U3MDA8"/>
<dbReference type="PANTHER" id="PTHR33204">
    <property type="entry name" value="TRANSCRIPTIONAL REGULATOR, MARR FAMILY"/>
    <property type="match status" value="1"/>
</dbReference>